<evidence type="ECO:0000259" key="4">
    <source>
        <dbReference type="Pfam" id="PF26272"/>
    </source>
</evidence>
<evidence type="ECO:0000256" key="1">
    <source>
        <dbReference type="SAM" id="MobiDB-lite"/>
    </source>
</evidence>
<feature type="domain" description="DUF8073" evidence="4">
    <location>
        <begin position="6"/>
        <end position="119"/>
    </location>
</feature>
<evidence type="ECO:0000313" key="6">
    <source>
        <dbReference type="Proteomes" id="UP001570511"/>
    </source>
</evidence>
<dbReference type="Proteomes" id="UP001570511">
    <property type="component" value="Unassembled WGS sequence"/>
</dbReference>
<dbReference type="Pfam" id="PF26270">
    <property type="entry name" value="DUF8073_C"/>
    <property type="match status" value="1"/>
</dbReference>
<evidence type="ECO:0008006" key="7">
    <source>
        <dbReference type="Google" id="ProtNLM"/>
    </source>
</evidence>
<comment type="caution">
    <text evidence="5">The sequence shown here is derived from an EMBL/GenBank/DDBJ whole genome shotgun (WGS) entry which is preliminary data.</text>
</comment>
<feature type="region of interest" description="Disordered" evidence="1">
    <location>
        <begin position="260"/>
        <end position="351"/>
    </location>
</feature>
<evidence type="ECO:0000313" key="5">
    <source>
        <dbReference type="EMBL" id="MFA1611723.1"/>
    </source>
</evidence>
<dbReference type="Pfam" id="PF26271">
    <property type="entry name" value="DUF8073_M"/>
    <property type="match status" value="1"/>
</dbReference>
<dbReference type="RefSeq" id="WP_372390087.1">
    <property type="nucleotide sequence ID" value="NZ_JBGNYA010000001.1"/>
</dbReference>
<dbReference type="InterPro" id="IPR058811">
    <property type="entry name" value="DUF8073_N"/>
</dbReference>
<accession>A0ABD5MGV2</accession>
<feature type="compositionally biased region" description="Basic and acidic residues" evidence="1">
    <location>
        <begin position="333"/>
        <end position="346"/>
    </location>
</feature>
<evidence type="ECO:0000259" key="3">
    <source>
        <dbReference type="Pfam" id="PF26271"/>
    </source>
</evidence>
<feature type="region of interest" description="Disordered" evidence="1">
    <location>
        <begin position="127"/>
        <end position="202"/>
    </location>
</feature>
<gene>
    <name evidence="5" type="ORF">OS889_11985</name>
</gene>
<dbReference type="InterPro" id="IPR058810">
    <property type="entry name" value="DUF8073_C"/>
</dbReference>
<organism evidence="5 6">
    <name type="scientific">Halobellus rubicundus</name>
    <dbReference type="NCBI Taxonomy" id="2996466"/>
    <lineage>
        <taxon>Archaea</taxon>
        <taxon>Methanobacteriati</taxon>
        <taxon>Methanobacteriota</taxon>
        <taxon>Stenosarchaea group</taxon>
        <taxon>Halobacteria</taxon>
        <taxon>Halobacteriales</taxon>
        <taxon>Haloferacaceae</taxon>
        <taxon>Halobellus</taxon>
    </lineage>
</organism>
<evidence type="ECO:0000259" key="2">
    <source>
        <dbReference type="Pfam" id="PF26270"/>
    </source>
</evidence>
<feature type="compositionally biased region" description="Basic and acidic residues" evidence="1">
    <location>
        <begin position="149"/>
        <end position="158"/>
    </location>
</feature>
<feature type="compositionally biased region" description="Acidic residues" evidence="1">
    <location>
        <begin position="183"/>
        <end position="202"/>
    </location>
</feature>
<reference evidence="5 6" key="1">
    <citation type="submission" date="2024-08" db="EMBL/GenBank/DDBJ databases">
        <title>Halobellus sp. MBLA0158 whole genome sequence.</title>
        <authorList>
            <person name="Hwang C.Y."/>
            <person name="Cho E.-S."/>
            <person name="Seo M.-J."/>
        </authorList>
    </citation>
    <scope>NUCLEOTIDE SEQUENCE [LARGE SCALE GENOMIC DNA]</scope>
    <source>
        <strain evidence="5 6">MBLA0158</strain>
    </source>
</reference>
<dbReference type="EMBL" id="JBGNYA010000001">
    <property type="protein sequence ID" value="MFA1611723.1"/>
    <property type="molecule type" value="Genomic_DNA"/>
</dbReference>
<feature type="compositionally biased region" description="Acidic residues" evidence="1">
    <location>
        <begin position="286"/>
        <end position="295"/>
    </location>
</feature>
<name>A0ABD5MGV2_9EURY</name>
<keyword evidence="6" id="KW-1185">Reference proteome</keyword>
<dbReference type="AlphaFoldDB" id="A0ABD5MGV2"/>
<proteinExistence type="predicted"/>
<feature type="domain" description="DUF8073" evidence="3">
    <location>
        <begin position="217"/>
        <end position="257"/>
    </location>
</feature>
<dbReference type="InterPro" id="IPR058809">
    <property type="entry name" value="DUF8073_M"/>
</dbReference>
<feature type="domain" description="DUF8073" evidence="2">
    <location>
        <begin position="370"/>
        <end position="433"/>
    </location>
</feature>
<protein>
    <recommendedName>
        <fullName evidence="7">Helix-turn-helix domain-containing protein</fullName>
    </recommendedName>
</protein>
<sequence>MAFQPHSSFDALASVIEQLGAGGRTVRRAEAAAGDEDDALCATVEVAIPLSALADGADGGGVSLEPVDDGTDSGVVFGLELPGIDAAGVDADDGTDVSVRAVEATLGTESVAATLEIVIRSADTDDGSVVEDRVGGRDVASGAGGSFRRGSDRPRDSGESAPSPETPEAPEAEADVFGGVEPTDADDAGDSESGNADDEADGADGLAAARDESVPPYEDVAYLARLYEVCDTFAEMSERIEMDVSAETVRRYMIDADVHSPTSYELGGAGRTPDDSDDARSGSADDGTDEPDESVVETAPSDETPPDEDGSDADGRGDGGDGSRNAEAAATPAEDRTESEPADRVAPESLPDEQLVADGIGLPESLTLPDVVAAVVDARTVYDVQRELGLGHDRTRQLLRQLNVLDLVLCRASQAAAREVSVETVTARIRQCTPDGA</sequence>
<dbReference type="Pfam" id="PF26272">
    <property type="entry name" value="DUF8073_N"/>
    <property type="match status" value="1"/>
</dbReference>